<organism evidence="1 2">
    <name type="scientific">Hibiscus sabdariffa</name>
    <name type="common">roselle</name>
    <dbReference type="NCBI Taxonomy" id="183260"/>
    <lineage>
        <taxon>Eukaryota</taxon>
        <taxon>Viridiplantae</taxon>
        <taxon>Streptophyta</taxon>
        <taxon>Embryophyta</taxon>
        <taxon>Tracheophyta</taxon>
        <taxon>Spermatophyta</taxon>
        <taxon>Magnoliopsida</taxon>
        <taxon>eudicotyledons</taxon>
        <taxon>Gunneridae</taxon>
        <taxon>Pentapetalae</taxon>
        <taxon>rosids</taxon>
        <taxon>malvids</taxon>
        <taxon>Malvales</taxon>
        <taxon>Malvaceae</taxon>
        <taxon>Malvoideae</taxon>
        <taxon>Hibiscus</taxon>
    </lineage>
</organism>
<keyword evidence="2" id="KW-1185">Reference proteome</keyword>
<evidence type="ECO:0000313" key="2">
    <source>
        <dbReference type="Proteomes" id="UP001472677"/>
    </source>
</evidence>
<name>A0ABR2E620_9ROSI</name>
<accession>A0ABR2E620</accession>
<reference evidence="1 2" key="1">
    <citation type="journal article" date="2024" name="G3 (Bethesda)">
        <title>Genome assembly of Hibiscus sabdariffa L. provides insights into metabolisms of medicinal natural products.</title>
        <authorList>
            <person name="Kim T."/>
        </authorList>
    </citation>
    <scope>NUCLEOTIDE SEQUENCE [LARGE SCALE GENOMIC DNA]</scope>
    <source>
        <strain evidence="1">TK-2024</strain>
        <tissue evidence="1">Old leaves</tissue>
    </source>
</reference>
<sequence>MTDEGGASGGKKDKKAEMDDCDWLTGDLVVSFRFSLTPIPISSEILDPTVAWCVEEEEKLHRAAELVHHKSEGC</sequence>
<proteinExistence type="predicted"/>
<evidence type="ECO:0000313" key="1">
    <source>
        <dbReference type="EMBL" id="KAK8551362.1"/>
    </source>
</evidence>
<comment type="caution">
    <text evidence="1">The sequence shown here is derived from an EMBL/GenBank/DDBJ whole genome shotgun (WGS) entry which is preliminary data.</text>
</comment>
<dbReference type="EMBL" id="JBBPBM010000020">
    <property type="protein sequence ID" value="KAK8551362.1"/>
    <property type="molecule type" value="Genomic_DNA"/>
</dbReference>
<gene>
    <name evidence="1" type="ORF">V6N12_040006</name>
</gene>
<protein>
    <submittedName>
        <fullName evidence="1">Uncharacterized protein</fullName>
    </submittedName>
</protein>
<dbReference type="Proteomes" id="UP001472677">
    <property type="component" value="Unassembled WGS sequence"/>
</dbReference>